<gene>
    <name evidence="2" type="ordered locus">Kole_0792</name>
</gene>
<organism evidence="2 3">
    <name type="scientific">Kosmotoga olearia (strain ATCC BAA-1733 / DSM 21960 / TBF 19.5.1)</name>
    <dbReference type="NCBI Taxonomy" id="521045"/>
    <lineage>
        <taxon>Bacteria</taxon>
        <taxon>Thermotogati</taxon>
        <taxon>Thermotogota</taxon>
        <taxon>Thermotogae</taxon>
        <taxon>Kosmotogales</taxon>
        <taxon>Kosmotogaceae</taxon>
        <taxon>Kosmotoga</taxon>
    </lineage>
</organism>
<dbReference type="HOGENOM" id="CLU_1303554_0_0_0"/>
<dbReference type="EMBL" id="CP001634">
    <property type="protein sequence ID" value="ACR79503.1"/>
    <property type="molecule type" value="Genomic_DNA"/>
</dbReference>
<dbReference type="RefSeq" id="WP_015868167.1">
    <property type="nucleotide sequence ID" value="NC_012785.1"/>
</dbReference>
<feature type="transmembrane region" description="Helical" evidence="1">
    <location>
        <begin position="43"/>
        <end position="67"/>
    </location>
</feature>
<protein>
    <recommendedName>
        <fullName evidence="4">ABC-2 type transporter</fullName>
    </recommendedName>
</protein>
<feature type="transmembrane region" description="Helical" evidence="1">
    <location>
        <begin position="152"/>
        <end position="169"/>
    </location>
</feature>
<reference evidence="2 3" key="2">
    <citation type="journal article" date="2011" name="J. Bacteriol.">
        <title>Genome Sequence of Kosmotoga olearia Strain TBF 19.5.1, a Thermophilic Bacterium with a Wide Growth Temperature Range, Isolated from the Troll B Oil Platform in the North Sea.</title>
        <authorList>
            <person name="Swithers K.S."/>
            <person name="Dipippo J.L."/>
            <person name="Bruce D.C."/>
            <person name="Detter C."/>
            <person name="Tapia R."/>
            <person name="Han S."/>
            <person name="Goodwin L.A."/>
            <person name="Han J."/>
            <person name="Woyke T."/>
            <person name="Pitluck S."/>
            <person name="Pennacchio L."/>
            <person name="Nolan M."/>
            <person name="Mikhailova N."/>
            <person name="Land M.L."/>
            <person name="Nesbo C.L."/>
            <person name="Gogarten J.P."/>
            <person name="Noll K.M."/>
        </authorList>
    </citation>
    <scope>NUCLEOTIDE SEQUENCE [LARGE SCALE GENOMIC DNA]</scope>
    <source>
        <strain evidence="3">ATCC BAA-1733 / DSM 21960 / TBF 19.5.1</strain>
    </source>
</reference>
<name>C5CG62_KOSOT</name>
<proteinExistence type="predicted"/>
<dbReference type="STRING" id="521045.Kole_0792"/>
<keyword evidence="1" id="KW-0472">Membrane</keyword>
<feature type="transmembrane region" description="Helical" evidence="1">
    <location>
        <begin position="88"/>
        <end position="112"/>
    </location>
</feature>
<dbReference type="AlphaFoldDB" id="C5CG62"/>
<dbReference type="Proteomes" id="UP000002382">
    <property type="component" value="Chromosome"/>
</dbReference>
<evidence type="ECO:0000313" key="3">
    <source>
        <dbReference type="Proteomes" id="UP000002382"/>
    </source>
</evidence>
<evidence type="ECO:0000256" key="1">
    <source>
        <dbReference type="SAM" id="Phobius"/>
    </source>
</evidence>
<feature type="transmembrane region" description="Helical" evidence="1">
    <location>
        <begin position="20"/>
        <end position="37"/>
    </location>
</feature>
<evidence type="ECO:0000313" key="2">
    <source>
        <dbReference type="EMBL" id="ACR79503.1"/>
    </source>
</evidence>
<sequence length="211" mass="23720">MMRAIMWKEIRCFSREKVKLIVIILTSAFITFVNPFLPGRNGTYSVISPLVPMLLCACLFSPISFNTERYSRTLGSLLAAPLSVKDILLGKCFAIFLFSYPISLLMGIPTMILLRGDLIKFLLMLFIVTPISGFVLIELFCIAFVIVKNPLLLQYLEMFVTIGIVISMMNNPANISTSTIIIFTLSGIALAFLLYILMGKINKEKMMRILL</sequence>
<reference evidence="2 3" key="1">
    <citation type="submission" date="2009-06" db="EMBL/GenBank/DDBJ databases">
        <title>Complete sequence of Thermotogales bacterium TBF 19.5.1.</title>
        <authorList>
            <consortium name="US DOE Joint Genome Institute"/>
            <person name="Lucas S."/>
            <person name="Copeland A."/>
            <person name="Lapidus A."/>
            <person name="Glavina del Rio T."/>
            <person name="Tice H."/>
            <person name="Bruce D."/>
            <person name="Goodwin L."/>
            <person name="Pitluck S."/>
            <person name="Chertkov O."/>
            <person name="Brettin T."/>
            <person name="Detter J.C."/>
            <person name="Han C."/>
            <person name="Schmutz J."/>
            <person name="Larimer F."/>
            <person name="Land M."/>
            <person name="Hauser L."/>
            <person name="Kyrpides N."/>
            <person name="Ovchinnikova G."/>
            <person name="Noll K."/>
        </authorList>
    </citation>
    <scope>NUCLEOTIDE SEQUENCE [LARGE SCALE GENOMIC DNA]</scope>
    <source>
        <strain evidence="3">ATCC BAA-1733 / DSM 21960 / TBF 19.5.1</strain>
    </source>
</reference>
<accession>C5CG62</accession>
<keyword evidence="1" id="KW-0812">Transmembrane</keyword>
<feature type="transmembrane region" description="Helical" evidence="1">
    <location>
        <begin position="118"/>
        <end position="145"/>
    </location>
</feature>
<keyword evidence="3" id="KW-1185">Reference proteome</keyword>
<dbReference type="KEGG" id="kol:Kole_0792"/>
<keyword evidence="1" id="KW-1133">Transmembrane helix</keyword>
<feature type="transmembrane region" description="Helical" evidence="1">
    <location>
        <begin position="175"/>
        <end position="198"/>
    </location>
</feature>
<evidence type="ECO:0008006" key="4">
    <source>
        <dbReference type="Google" id="ProtNLM"/>
    </source>
</evidence>